<protein>
    <submittedName>
        <fullName evidence="2">SnoaL-like protein</fullName>
    </submittedName>
</protein>
<dbReference type="SUPFAM" id="SSF54427">
    <property type="entry name" value="NTF2-like"/>
    <property type="match status" value="1"/>
</dbReference>
<evidence type="ECO:0000313" key="2">
    <source>
        <dbReference type="EMBL" id="TWF99114.1"/>
    </source>
</evidence>
<dbReference type="RefSeq" id="WP_211786198.1">
    <property type="nucleotide sequence ID" value="NZ_BAAAMZ010000011.1"/>
</dbReference>
<dbReference type="Pfam" id="PF12680">
    <property type="entry name" value="SnoaL_2"/>
    <property type="match status" value="1"/>
</dbReference>
<dbReference type="Gene3D" id="3.10.450.50">
    <property type="match status" value="1"/>
</dbReference>
<comment type="caution">
    <text evidence="2">The sequence shown here is derived from an EMBL/GenBank/DDBJ whole genome shotgun (WGS) entry which is preliminary data.</text>
</comment>
<gene>
    <name evidence="2" type="ORF">FHX73_112952</name>
</gene>
<dbReference type="InterPro" id="IPR032710">
    <property type="entry name" value="NTF2-like_dom_sf"/>
</dbReference>
<proteinExistence type="predicted"/>
<dbReference type="AlphaFoldDB" id="A0A561UIE6"/>
<organism evidence="2 3">
    <name type="scientific">Kitasatospora viridis</name>
    <dbReference type="NCBI Taxonomy" id="281105"/>
    <lineage>
        <taxon>Bacteria</taxon>
        <taxon>Bacillati</taxon>
        <taxon>Actinomycetota</taxon>
        <taxon>Actinomycetes</taxon>
        <taxon>Kitasatosporales</taxon>
        <taxon>Streptomycetaceae</taxon>
        <taxon>Kitasatospora</taxon>
    </lineage>
</organism>
<accession>A0A561UIE6</accession>
<keyword evidence="3" id="KW-1185">Reference proteome</keyword>
<sequence>MTNIQQLADQYLATWNETDPAARRKLIDTSWAADLSYTDPLVEVTGRDALDATIGAVQQQFPGLVFTLGETGVDGHHQQARFTWNLGPADGEALVVGFDVVTSDAEGRIATVLGFLDKVPTA</sequence>
<evidence type="ECO:0000259" key="1">
    <source>
        <dbReference type="Pfam" id="PF12680"/>
    </source>
</evidence>
<dbReference type="InterPro" id="IPR037401">
    <property type="entry name" value="SnoaL-like"/>
</dbReference>
<reference evidence="2 3" key="1">
    <citation type="submission" date="2019-06" db="EMBL/GenBank/DDBJ databases">
        <title>Sequencing the genomes of 1000 actinobacteria strains.</title>
        <authorList>
            <person name="Klenk H.-P."/>
        </authorList>
    </citation>
    <scope>NUCLEOTIDE SEQUENCE [LARGE SCALE GENOMIC DNA]</scope>
    <source>
        <strain evidence="2 3">DSM 44826</strain>
    </source>
</reference>
<dbReference type="Proteomes" id="UP000317940">
    <property type="component" value="Unassembled WGS sequence"/>
</dbReference>
<evidence type="ECO:0000313" key="3">
    <source>
        <dbReference type="Proteomes" id="UP000317940"/>
    </source>
</evidence>
<name>A0A561UIE6_9ACTN</name>
<dbReference type="EMBL" id="VIWT01000001">
    <property type="protein sequence ID" value="TWF99114.1"/>
    <property type="molecule type" value="Genomic_DNA"/>
</dbReference>
<feature type="domain" description="SnoaL-like" evidence="1">
    <location>
        <begin position="9"/>
        <end position="110"/>
    </location>
</feature>